<sequence>MAVDVDHTAVRRRTIGLVADVVVLVRGELVEQATACVQERVVVAGCVSLGELEVDGVGGGADVDVAEGLAELSPSTLDVLVFANDVFAVSQSR</sequence>
<dbReference type="Proteomes" id="UP001596395">
    <property type="component" value="Unassembled WGS sequence"/>
</dbReference>
<organism evidence="1 2">
    <name type="scientific">Halorubellus litoreus</name>
    <dbReference type="NCBI Taxonomy" id="755308"/>
    <lineage>
        <taxon>Archaea</taxon>
        <taxon>Methanobacteriati</taxon>
        <taxon>Methanobacteriota</taxon>
        <taxon>Stenosarchaea group</taxon>
        <taxon>Halobacteria</taxon>
        <taxon>Halobacteriales</taxon>
        <taxon>Halorubellaceae</taxon>
        <taxon>Halorubellus</taxon>
    </lineage>
</organism>
<name>A0ABD5VJI6_9EURY</name>
<protein>
    <submittedName>
        <fullName evidence="1">Uncharacterized protein</fullName>
    </submittedName>
</protein>
<accession>A0ABD5VJI6</accession>
<dbReference type="EMBL" id="JBHSXN010000004">
    <property type="protein sequence ID" value="MFC6954923.1"/>
    <property type="molecule type" value="Genomic_DNA"/>
</dbReference>
<evidence type="ECO:0000313" key="1">
    <source>
        <dbReference type="EMBL" id="MFC6954923.1"/>
    </source>
</evidence>
<keyword evidence="2" id="KW-1185">Reference proteome</keyword>
<reference evidence="1 2" key="1">
    <citation type="journal article" date="2019" name="Int. J. Syst. Evol. Microbiol.">
        <title>The Global Catalogue of Microorganisms (GCM) 10K type strain sequencing project: providing services to taxonomists for standard genome sequencing and annotation.</title>
        <authorList>
            <consortium name="The Broad Institute Genomics Platform"/>
            <consortium name="The Broad Institute Genome Sequencing Center for Infectious Disease"/>
            <person name="Wu L."/>
            <person name="Ma J."/>
        </authorList>
    </citation>
    <scope>NUCLEOTIDE SEQUENCE [LARGE SCALE GENOMIC DNA]</scope>
    <source>
        <strain evidence="1 2">GX26</strain>
    </source>
</reference>
<dbReference type="AlphaFoldDB" id="A0ABD5VJI6"/>
<gene>
    <name evidence="1" type="ORF">ACFQGB_18810</name>
</gene>
<evidence type="ECO:0000313" key="2">
    <source>
        <dbReference type="Proteomes" id="UP001596395"/>
    </source>
</evidence>
<comment type="caution">
    <text evidence="1">The sequence shown here is derived from an EMBL/GenBank/DDBJ whole genome shotgun (WGS) entry which is preliminary data.</text>
</comment>
<dbReference type="RefSeq" id="WP_336351861.1">
    <property type="nucleotide sequence ID" value="NZ_JAZAQL010000004.1"/>
</dbReference>
<proteinExistence type="predicted"/>